<dbReference type="EMBL" id="BK016176">
    <property type="protein sequence ID" value="DAG00123.1"/>
    <property type="molecule type" value="Genomic_DNA"/>
</dbReference>
<proteinExistence type="predicted"/>
<evidence type="ECO:0000313" key="1">
    <source>
        <dbReference type="EMBL" id="DAG00123.1"/>
    </source>
</evidence>
<reference evidence="1" key="1">
    <citation type="journal article" date="2021" name="Proc. Natl. Acad. Sci. U.S.A.">
        <title>A Catalog of Tens of Thousands of Viruses from Human Metagenomes Reveals Hidden Associations with Chronic Diseases.</title>
        <authorList>
            <person name="Tisza M.J."/>
            <person name="Buck C.B."/>
        </authorList>
    </citation>
    <scope>NUCLEOTIDE SEQUENCE</scope>
    <source>
        <strain evidence="1">CtBeL15</strain>
    </source>
</reference>
<organism evidence="1">
    <name type="scientific">Siphoviridae sp. ctBeL15</name>
    <dbReference type="NCBI Taxonomy" id="2825374"/>
    <lineage>
        <taxon>Viruses</taxon>
        <taxon>Duplodnaviria</taxon>
        <taxon>Heunggongvirae</taxon>
        <taxon>Uroviricota</taxon>
        <taxon>Caudoviricetes</taxon>
    </lineage>
</organism>
<protein>
    <submittedName>
        <fullName evidence="1">Uncharacterized protein</fullName>
    </submittedName>
</protein>
<accession>A0A8S5V0I0</accession>
<sequence length="72" mass="7966">MTVLEACAMLELGDGIKPNIELTFGSCGVPFNPKNGLEMMAYGDFLIETCHVWEGGVNLVLKQQFCKKNWNA</sequence>
<name>A0A8S5V0I0_9CAUD</name>